<dbReference type="Proteomes" id="UP000526786">
    <property type="component" value="Unassembled WGS sequence"/>
</dbReference>
<protein>
    <submittedName>
        <fullName evidence="1">Uncharacterized protein</fullName>
    </submittedName>
</protein>
<gene>
    <name evidence="1" type="ORF">H2B05_08885</name>
</gene>
<organism evidence="1 2">
    <name type="scientific">Candidatus Nitrosomaritimum aestuariumsis</name>
    <dbReference type="NCBI Taxonomy" id="3342354"/>
    <lineage>
        <taxon>Archaea</taxon>
        <taxon>Nitrososphaerota</taxon>
        <taxon>Nitrososphaeria</taxon>
        <taxon>Nitrosopumilales</taxon>
        <taxon>Nitrosopumilaceae</taxon>
        <taxon>Candidatus Nitrosomaritimum</taxon>
    </lineage>
</organism>
<sequence>MNKKILLFSLLVFMIIPLNEGALADHGSGSSGGGCSGDCAPPTLGEDNSGQDFVEKGFAINSKSFDVASFKQDIANQIVKTGEPIEVTLKIYENSGTQYLSHVGLLMGLEEKTISGVKVHSHEVQIIWKQTLDGNTSIEVIDPNQLITDVSVDNELTRDAFGNKEGLNQLVFTFTPTAPYDTSVILVEMWDYERNAWTNSFYNGLTIEGEKLDINDSVQVSLESEVPQWFKTNADFWSQDLIDDQTFSNGIKFLINEKIMNIPNLKEFEPQPKLHFIEAEKGAQHYIDRYYNDEFYRDWFDENYPEYTIEEAVGYTNELIIPDWVKTNAAMWTNDQITDKEFVAGVQYLIEQGIITL</sequence>
<evidence type="ECO:0000313" key="1">
    <source>
        <dbReference type="EMBL" id="MBA4455031.1"/>
    </source>
</evidence>
<dbReference type="EMBL" id="JACENC010000344">
    <property type="protein sequence ID" value="MBA4455031.1"/>
    <property type="molecule type" value="Genomic_DNA"/>
</dbReference>
<reference evidence="1 2" key="1">
    <citation type="journal article" date="2020" name="Appl. Environ. Microbiol.">
        <title>Genomic Characteristics of a Novel Species of Ammonia-Oxidizing Archaea from the Jiulong River Estuary.</title>
        <authorList>
            <person name="Zou D."/>
            <person name="Wan R."/>
            <person name="Han L."/>
            <person name="Xu M.N."/>
            <person name="Liu Y."/>
            <person name="Liu H."/>
            <person name="Kao S.J."/>
            <person name="Li M."/>
        </authorList>
    </citation>
    <scope>NUCLEOTIDE SEQUENCE [LARGE SCALE GENOMIC DNA]</scope>
    <source>
        <strain evidence="1">W2bin3</strain>
    </source>
</reference>
<evidence type="ECO:0000313" key="2">
    <source>
        <dbReference type="Proteomes" id="UP000526786"/>
    </source>
</evidence>
<proteinExistence type="predicted"/>
<name>A0AC60W653_9ARCH</name>
<accession>A0AC60W653</accession>
<comment type="caution">
    <text evidence="1">The sequence shown here is derived from an EMBL/GenBank/DDBJ whole genome shotgun (WGS) entry which is preliminary data.</text>
</comment>